<evidence type="ECO:0000313" key="3">
    <source>
        <dbReference type="Proteomes" id="UP000256328"/>
    </source>
</evidence>
<accession>A0A3D8RNL4</accession>
<feature type="region of interest" description="Disordered" evidence="1">
    <location>
        <begin position="222"/>
        <end position="292"/>
    </location>
</feature>
<dbReference type="OrthoDB" id="3562540at2759"/>
<evidence type="ECO:0000256" key="1">
    <source>
        <dbReference type="SAM" id="MobiDB-lite"/>
    </source>
</evidence>
<dbReference type="EMBL" id="PDLN01000009">
    <property type="protein sequence ID" value="RDW75657.1"/>
    <property type="molecule type" value="Genomic_DNA"/>
</dbReference>
<name>A0A3D8RNL4_9HELO</name>
<comment type="caution">
    <text evidence="2">The sequence shown here is derived from an EMBL/GenBank/DDBJ whole genome shotgun (WGS) entry which is preliminary data.</text>
</comment>
<evidence type="ECO:0000313" key="2">
    <source>
        <dbReference type="EMBL" id="RDW75657.1"/>
    </source>
</evidence>
<reference evidence="2 3" key="1">
    <citation type="journal article" date="2018" name="IMA Fungus">
        <title>IMA Genome-F 9: Draft genome sequence of Annulohypoxylon stygium, Aspergillus mulundensis, Berkeleyomyces basicola (syn. Thielaviopsis basicola), Ceratocystis smalleyi, two Cercospora beticola strains, Coleophoma cylindrospora, Fusarium fracticaudum, Phialophora cf. hyalina, and Morchella septimelata.</title>
        <authorList>
            <person name="Wingfield B.D."/>
            <person name="Bills G.F."/>
            <person name="Dong Y."/>
            <person name="Huang W."/>
            <person name="Nel W.J."/>
            <person name="Swalarsk-Parry B.S."/>
            <person name="Vaghefi N."/>
            <person name="Wilken P.M."/>
            <person name="An Z."/>
            <person name="de Beer Z.W."/>
            <person name="De Vos L."/>
            <person name="Chen L."/>
            <person name="Duong T.A."/>
            <person name="Gao Y."/>
            <person name="Hammerbacher A."/>
            <person name="Kikkert J.R."/>
            <person name="Li Y."/>
            <person name="Li H."/>
            <person name="Li K."/>
            <person name="Li Q."/>
            <person name="Liu X."/>
            <person name="Ma X."/>
            <person name="Naidoo K."/>
            <person name="Pethybridge S.J."/>
            <person name="Sun J."/>
            <person name="Steenkamp E.T."/>
            <person name="van der Nest M.A."/>
            <person name="van Wyk S."/>
            <person name="Wingfield M.J."/>
            <person name="Xiong C."/>
            <person name="Yue Q."/>
            <person name="Zhang X."/>
        </authorList>
    </citation>
    <scope>NUCLEOTIDE SEQUENCE [LARGE SCALE GENOMIC DNA]</scope>
    <source>
        <strain evidence="2 3">BP5796</strain>
    </source>
</reference>
<dbReference type="Proteomes" id="UP000256328">
    <property type="component" value="Unassembled WGS sequence"/>
</dbReference>
<gene>
    <name evidence="2" type="ORF">BP5796_06478</name>
</gene>
<organism evidence="2 3">
    <name type="scientific">Coleophoma crateriformis</name>
    <dbReference type="NCBI Taxonomy" id="565419"/>
    <lineage>
        <taxon>Eukaryota</taxon>
        <taxon>Fungi</taxon>
        <taxon>Dikarya</taxon>
        <taxon>Ascomycota</taxon>
        <taxon>Pezizomycotina</taxon>
        <taxon>Leotiomycetes</taxon>
        <taxon>Helotiales</taxon>
        <taxon>Dermateaceae</taxon>
        <taxon>Coleophoma</taxon>
    </lineage>
</organism>
<feature type="compositionally biased region" description="Polar residues" evidence="1">
    <location>
        <begin position="270"/>
        <end position="292"/>
    </location>
</feature>
<dbReference type="AlphaFoldDB" id="A0A3D8RNL4"/>
<evidence type="ECO:0008006" key="4">
    <source>
        <dbReference type="Google" id="ProtNLM"/>
    </source>
</evidence>
<feature type="compositionally biased region" description="Low complexity" evidence="1">
    <location>
        <begin position="252"/>
        <end position="261"/>
    </location>
</feature>
<protein>
    <recommendedName>
        <fullName evidence="4">NACHT-NTPase and P-loop NTPases N-terminal domain-containing protein</fullName>
    </recommendedName>
</protein>
<proteinExistence type="predicted"/>
<feature type="compositionally biased region" description="Polar residues" evidence="1">
    <location>
        <begin position="222"/>
        <end position="251"/>
    </location>
</feature>
<keyword evidence="3" id="KW-1185">Reference proteome</keyword>
<sequence>MAGLELITALGVAASAAQLIDYSLKVVGTISEVYNRAKDAQHRVHRDISQVEEIIELGRAIEGNHILQDPLIRSPLGNILTTVKQLHEVLSVVLHDYTTGSTTRRIWKTVIGSEERRIVPNFERLEKQKTALIVCIGVVHSQTLQTIGNGVATLVERDMDLFKSTKTKIQGSAVTVNRNTDMHQSNIGKPRTSAKTELTAGETQMACPQTEAVYQNMTSSDNAKQLNGNQESGGNANNKYIGSRSSDSSFQVNGNVGVTGTHGHRDGQAKGSSIQINGNVGSRSTSAAQFNG</sequence>